<comment type="similarity">
    <text evidence="2 4">Belongs to the trehalose phosphatase family.</text>
</comment>
<dbReference type="PANTHER" id="PTHR43768">
    <property type="entry name" value="TREHALOSE 6-PHOSPHATE PHOSPHATASE"/>
    <property type="match status" value="1"/>
</dbReference>
<proteinExistence type="inferred from homology"/>
<dbReference type="PANTHER" id="PTHR43768:SF3">
    <property type="entry name" value="TREHALOSE 6-PHOSPHATE PHOSPHATASE"/>
    <property type="match status" value="1"/>
</dbReference>
<keyword evidence="4" id="KW-0460">Magnesium</keyword>
<dbReference type="AlphaFoldDB" id="A0A934W1G2"/>
<name>A0A934W1G2_9RHOB</name>
<gene>
    <name evidence="5" type="primary">otsB</name>
    <name evidence="5" type="ORF">JJJ17_18865</name>
</gene>
<accession>A0A934W1G2</accession>
<keyword evidence="3 4" id="KW-0378">Hydrolase</keyword>
<dbReference type="GO" id="GO:0046872">
    <property type="term" value="F:metal ion binding"/>
    <property type="evidence" value="ECO:0007669"/>
    <property type="project" value="UniProtKB-KW"/>
</dbReference>
<dbReference type="NCBIfam" id="TIGR01484">
    <property type="entry name" value="HAD-SF-IIB"/>
    <property type="match status" value="1"/>
</dbReference>
<dbReference type="Gene3D" id="3.40.50.1000">
    <property type="entry name" value="HAD superfamily/HAD-like"/>
    <property type="match status" value="1"/>
</dbReference>
<dbReference type="EMBL" id="JAEPRQ010000011">
    <property type="protein sequence ID" value="MBK4217995.1"/>
    <property type="molecule type" value="Genomic_DNA"/>
</dbReference>
<dbReference type="InterPro" id="IPR044651">
    <property type="entry name" value="OTSB-like"/>
</dbReference>
<dbReference type="Gene3D" id="3.30.70.1020">
    <property type="entry name" value="Trehalose-6-phosphate phosphatase related protein, domain 2"/>
    <property type="match status" value="1"/>
</dbReference>
<dbReference type="GO" id="GO:0004805">
    <property type="term" value="F:trehalose-phosphatase activity"/>
    <property type="evidence" value="ECO:0007669"/>
    <property type="project" value="UniProtKB-EC"/>
</dbReference>
<evidence type="ECO:0000256" key="4">
    <source>
        <dbReference type="RuleBase" id="RU361117"/>
    </source>
</evidence>
<sequence>MIPAQLPANVALLLDFDGTLVDIAARPDLAVVAPALTERLHRLYQRTDGALALISGRHVSSLRHFLPDFPGVIAGSHGAELSLDAQTLETFHGLDIDPAALSQEAKELAAPHPSILIEDKPLGVAMHYRADPSLQSFVEEAMQTMLARHPGMALQPAKMALELHPAGFGKDGAVARVMSLPAFAGRVPVYAGDDLMDEPAMAEVQKRGGFGIKIGPGDSIARYRMDDPVALAAWLDAWLAASVAG</sequence>
<evidence type="ECO:0000313" key="6">
    <source>
        <dbReference type="Proteomes" id="UP000640485"/>
    </source>
</evidence>
<dbReference type="SUPFAM" id="SSF56784">
    <property type="entry name" value="HAD-like"/>
    <property type="match status" value="1"/>
</dbReference>
<keyword evidence="6" id="KW-1185">Reference proteome</keyword>
<dbReference type="InterPro" id="IPR003337">
    <property type="entry name" value="Trehalose_PPase"/>
</dbReference>
<evidence type="ECO:0000313" key="5">
    <source>
        <dbReference type="EMBL" id="MBK4217995.1"/>
    </source>
</evidence>
<dbReference type="InterPro" id="IPR006379">
    <property type="entry name" value="HAD-SF_hydro_IIB"/>
</dbReference>
<evidence type="ECO:0000256" key="2">
    <source>
        <dbReference type="ARBA" id="ARBA00008770"/>
    </source>
</evidence>
<dbReference type="InterPro" id="IPR023214">
    <property type="entry name" value="HAD_sf"/>
</dbReference>
<dbReference type="GO" id="GO:0005992">
    <property type="term" value="P:trehalose biosynthetic process"/>
    <property type="evidence" value="ECO:0007669"/>
    <property type="project" value="InterPro"/>
</dbReference>
<comment type="caution">
    <text evidence="5">The sequence shown here is derived from an EMBL/GenBank/DDBJ whole genome shotgun (WGS) entry which is preliminary data.</text>
</comment>
<dbReference type="NCBIfam" id="TIGR00685">
    <property type="entry name" value="T6PP"/>
    <property type="match status" value="1"/>
</dbReference>
<evidence type="ECO:0000256" key="3">
    <source>
        <dbReference type="ARBA" id="ARBA00022801"/>
    </source>
</evidence>
<dbReference type="Pfam" id="PF02358">
    <property type="entry name" value="Trehalose_PPase"/>
    <property type="match status" value="1"/>
</dbReference>
<comment type="function">
    <text evidence="4">Removes the phosphate from trehalose 6-phosphate to produce free trehalose.</text>
</comment>
<keyword evidence="4" id="KW-0479">Metal-binding</keyword>
<evidence type="ECO:0000256" key="1">
    <source>
        <dbReference type="ARBA" id="ARBA00005199"/>
    </source>
</evidence>
<comment type="catalytic activity">
    <reaction evidence="4">
        <text>alpha,alpha-trehalose 6-phosphate + H2O = alpha,alpha-trehalose + phosphate</text>
        <dbReference type="Rhea" id="RHEA:23420"/>
        <dbReference type="ChEBI" id="CHEBI:15377"/>
        <dbReference type="ChEBI" id="CHEBI:16551"/>
        <dbReference type="ChEBI" id="CHEBI:43474"/>
        <dbReference type="ChEBI" id="CHEBI:58429"/>
        <dbReference type="EC" id="3.1.3.12"/>
    </reaction>
</comment>
<comment type="pathway">
    <text evidence="1 4">Glycan biosynthesis; trehalose biosynthesis.</text>
</comment>
<organism evidence="5 6">
    <name type="scientific">Paracoccus caeni</name>
    <dbReference type="NCBI Taxonomy" id="657651"/>
    <lineage>
        <taxon>Bacteria</taxon>
        <taxon>Pseudomonadati</taxon>
        <taxon>Pseudomonadota</taxon>
        <taxon>Alphaproteobacteria</taxon>
        <taxon>Rhodobacterales</taxon>
        <taxon>Paracoccaceae</taxon>
        <taxon>Paracoccus</taxon>
    </lineage>
</organism>
<dbReference type="RefSeq" id="WP_200689260.1">
    <property type="nucleotide sequence ID" value="NZ_JAEPRQ010000011.1"/>
</dbReference>
<dbReference type="EC" id="3.1.3.12" evidence="4"/>
<comment type="cofactor">
    <cofactor evidence="4">
        <name>Mg(2+)</name>
        <dbReference type="ChEBI" id="CHEBI:18420"/>
    </cofactor>
</comment>
<protein>
    <recommendedName>
        <fullName evidence="4">Trehalose 6-phosphate phosphatase</fullName>
        <ecNumber evidence="4">3.1.3.12</ecNumber>
    </recommendedName>
</protein>
<reference evidence="5" key="1">
    <citation type="submission" date="2021-01" db="EMBL/GenBank/DDBJ databases">
        <title>Paracoccus amoyensis sp. nov., isolated from the surface seawater along the coast of Xiamen Island, China.</title>
        <authorList>
            <person name="Lyu L."/>
        </authorList>
    </citation>
    <scope>NUCLEOTIDE SEQUENCE</scope>
    <source>
        <strain evidence="5">MJ17</strain>
    </source>
</reference>
<dbReference type="InterPro" id="IPR036412">
    <property type="entry name" value="HAD-like_sf"/>
</dbReference>
<dbReference type="Proteomes" id="UP000640485">
    <property type="component" value="Unassembled WGS sequence"/>
</dbReference>